<accession>A0ACA6AWE4</accession>
<dbReference type="EMBL" id="CP000107">
    <property type="protein sequence ID" value="AAZ68759.1"/>
    <property type="molecule type" value="Genomic_DNA"/>
</dbReference>
<name>A0ACA6AWE4_EHRCJ</name>
<dbReference type="Proteomes" id="UP000000435">
    <property type="component" value="Chromosome"/>
</dbReference>
<keyword evidence="2" id="KW-1185">Reference proteome</keyword>
<reference evidence="2" key="1">
    <citation type="journal article" date="2006" name="J. Bacteriol.">
        <title>The genome of the obligately intracellular bacterium Ehrlichia canis reveals themes of complex membrane structure and immune evasion strategies.</title>
        <authorList>
            <person name="Mavromatis K."/>
            <person name="Doyle C.K."/>
            <person name="Lykidis A."/>
            <person name="Ivanova N."/>
            <person name="Francino M.P."/>
            <person name="Chain P."/>
            <person name="Shin M."/>
            <person name="Malfatti S."/>
            <person name="Larimer F."/>
            <person name="Copeland A."/>
            <person name="Detter J.C."/>
            <person name="Land M."/>
            <person name="Richardson P.M."/>
            <person name="Yu X.J."/>
            <person name="Walker D.H."/>
            <person name="McBride J.W."/>
            <person name="Kyrpides N.C."/>
        </authorList>
    </citation>
    <scope>NUCLEOTIDE SEQUENCE [LARGE SCALE GENOMIC DNA]</scope>
    <source>
        <strain evidence="2">Jake</strain>
    </source>
</reference>
<evidence type="ECO:0000313" key="1">
    <source>
        <dbReference type="EMBL" id="AAZ68759.1"/>
    </source>
</evidence>
<evidence type="ECO:0000313" key="2">
    <source>
        <dbReference type="Proteomes" id="UP000000435"/>
    </source>
</evidence>
<sequence>MQMESDVVQTSKFRLKLLISELVYKLGKNCTSVIATCCDLSLSEKLALSSSMLTLERTMLNLVDSAVGEASLATVPNTQLFSTFLQCNNVNCPEKKQ</sequence>
<proteinExistence type="predicted"/>
<organism evidence="1 2">
    <name type="scientific">Ehrlichia canis (strain Jake)</name>
    <dbReference type="NCBI Taxonomy" id="269484"/>
    <lineage>
        <taxon>Bacteria</taxon>
        <taxon>Pseudomonadati</taxon>
        <taxon>Pseudomonadota</taxon>
        <taxon>Alphaproteobacteria</taxon>
        <taxon>Rickettsiales</taxon>
        <taxon>Anaplasmataceae</taxon>
        <taxon>Ehrlichia</taxon>
    </lineage>
</organism>
<protein>
    <submittedName>
        <fullName evidence="1">Uncharacterized protein</fullName>
    </submittedName>
</protein>
<gene>
    <name evidence="1" type="ordered locus">Ecaj_0727</name>
</gene>